<proteinExistence type="predicted"/>
<name>A0AA35TIV2_GEOBA</name>
<organism evidence="2 3">
    <name type="scientific">Geodia barretti</name>
    <name type="common">Barrett's horny sponge</name>
    <dbReference type="NCBI Taxonomy" id="519541"/>
    <lineage>
        <taxon>Eukaryota</taxon>
        <taxon>Metazoa</taxon>
        <taxon>Porifera</taxon>
        <taxon>Demospongiae</taxon>
        <taxon>Heteroscleromorpha</taxon>
        <taxon>Tetractinellida</taxon>
        <taxon>Astrophorina</taxon>
        <taxon>Geodiidae</taxon>
        <taxon>Geodia</taxon>
    </lineage>
</organism>
<sequence length="28" mass="3118">MVTYVVLRQTHLEDTSSPCPRGEQANKG</sequence>
<dbReference type="EMBL" id="CASHTH010003746">
    <property type="protein sequence ID" value="CAI8048737.1"/>
    <property type="molecule type" value="Genomic_DNA"/>
</dbReference>
<protein>
    <submittedName>
        <fullName evidence="2">Uncharacterized protein</fullName>
    </submittedName>
</protein>
<evidence type="ECO:0000313" key="3">
    <source>
        <dbReference type="Proteomes" id="UP001174909"/>
    </source>
</evidence>
<evidence type="ECO:0000256" key="1">
    <source>
        <dbReference type="SAM" id="MobiDB-lite"/>
    </source>
</evidence>
<dbReference type="AlphaFoldDB" id="A0AA35TIV2"/>
<keyword evidence="3" id="KW-1185">Reference proteome</keyword>
<feature type="region of interest" description="Disordered" evidence="1">
    <location>
        <begin position="9"/>
        <end position="28"/>
    </location>
</feature>
<evidence type="ECO:0000313" key="2">
    <source>
        <dbReference type="EMBL" id="CAI8048737.1"/>
    </source>
</evidence>
<gene>
    <name evidence="2" type="ORF">GBAR_LOCUS26861</name>
</gene>
<comment type="caution">
    <text evidence="2">The sequence shown here is derived from an EMBL/GenBank/DDBJ whole genome shotgun (WGS) entry which is preliminary data.</text>
</comment>
<accession>A0AA35TIV2</accession>
<dbReference type="Proteomes" id="UP001174909">
    <property type="component" value="Unassembled WGS sequence"/>
</dbReference>
<reference evidence="2" key="1">
    <citation type="submission" date="2023-03" db="EMBL/GenBank/DDBJ databases">
        <authorList>
            <person name="Steffen K."/>
            <person name="Cardenas P."/>
        </authorList>
    </citation>
    <scope>NUCLEOTIDE SEQUENCE</scope>
</reference>